<keyword evidence="1" id="KW-0378">Hydrolase</keyword>
<dbReference type="Gene3D" id="1.10.10.800">
    <property type="match status" value="1"/>
</dbReference>
<dbReference type="EMBL" id="JEMA01000181">
    <property type="protein sequence ID" value="KYF73600.1"/>
    <property type="molecule type" value="Genomic_DNA"/>
</dbReference>
<evidence type="ECO:0000313" key="3">
    <source>
        <dbReference type="EMBL" id="KYF73600.1"/>
    </source>
</evidence>
<dbReference type="InterPro" id="IPR022742">
    <property type="entry name" value="Hydrolase_4"/>
</dbReference>
<dbReference type="GO" id="GO:0052689">
    <property type="term" value="F:carboxylic ester hydrolase activity"/>
    <property type="evidence" value="ECO:0007669"/>
    <property type="project" value="UniProtKB-ARBA"/>
</dbReference>
<dbReference type="Gene3D" id="3.40.50.1820">
    <property type="entry name" value="alpha/beta hydrolase"/>
    <property type="match status" value="1"/>
</dbReference>
<dbReference type="PANTHER" id="PTHR22946:SF9">
    <property type="entry name" value="POLYKETIDE TRANSFERASE AF380"/>
    <property type="match status" value="1"/>
</dbReference>
<evidence type="ECO:0000313" key="4">
    <source>
        <dbReference type="Proteomes" id="UP000075260"/>
    </source>
</evidence>
<dbReference type="RefSeq" id="WP_063815663.1">
    <property type="nucleotide sequence ID" value="NZ_JEMA01000181.1"/>
</dbReference>
<accession>A0A150R014</accession>
<evidence type="ECO:0000259" key="2">
    <source>
        <dbReference type="Pfam" id="PF12146"/>
    </source>
</evidence>
<dbReference type="PANTHER" id="PTHR22946">
    <property type="entry name" value="DIENELACTONE HYDROLASE DOMAIN-CONTAINING PROTEIN-RELATED"/>
    <property type="match status" value="1"/>
</dbReference>
<protein>
    <submittedName>
        <fullName evidence="3">Peptidase S15</fullName>
    </submittedName>
</protein>
<dbReference type="AlphaFoldDB" id="A0A150R014"/>
<dbReference type="SUPFAM" id="SSF53474">
    <property type="entry name" value="alpha/beta-Hydrolases"/>
    <property type="match status" value="1"/>
</dbReference>
<organism evidence="3 4">
    <name type="scientific">Sorangium cellulosum</name>
    <name type="common">Polyangium cellulosum</name>
    <dbReference type="NCBI Taxonomy" id="56"/>
    <lineage>
        <taxon>Bacteria</taxon>
        <taxon>Pseudomonadati</taxon>
        <taxon>Myxococcota</taxon>
        <taxon>Polyangia</taxon>
        <taxon>Polyangiales</taxon>
        <taxon>Polyangiaceae</taxon>
        <taxon>Sorangium</taxon>
    </lineage>
</organism>
<dbReference type="OrthoDB" id="9805123at2"/>
<feature type="domain" description="Serine aminopeptidase S33" evidence="2">
    <location>
        <begin position="33"/>
        <end position="277"/>
    </location>
</feature>
<reference evidence="3 4" key="1">
    <citation type="submission" date="2014-02" db="EMBL/GenBank/DDBJ databases">
        <title>The small core and large imbalanced accessory genome model reveals a collaborative survival strategy of Sorangium cellulosum strains in nature.</title>
        <authorList>
            <person name="Han K."/>
            <person name="Peng R."/>
            <person name="Blom J."/>
            <person name="Li Y.-Z."/>
        </authorList>
    </citation>
    <scope>NUCLEOTIDE SEQUENCE [LARGE SCALE GENOMIC DNA]</scope>
    <source>
        <strain evidence="3 4">So0008-312</strain>
    </source>
</reference>
<comment type="caution">
    <text evidence="3">The sequence shown here is derived from an EMBL/GenBank/DDBJ whole genome shotgun (WGS) entry which is preliminary data.</text>
</comment>
<dbReference type="InterPro" id="IPR050261">
    <property type="entry name" value="FrsA_esterase"/>
</dbReference>
<evidence type="ECO:0000256" key="1">
    <source>
        <dbReference type="ARBA" id="ARBA00022801"/>
    </source>
</evidence>
<gene>
    <name evidence="3" type="ORF">BE15_06040</name>
</gene>
<sequence length="307" mass="33331">MTIERTPLTFQSGGAVCAATLFAPAAPRARMPCVVMANGFSGTMDWILPWFAERFATAGLAVLTFDYRHLGQSGGEPRQIVDVQEQRADLRAAVALARSRQGIDPERVALWGTSLGGSHVVEIAAEDPRIAAVILNMPALDALAGARAKARRERARVSRATMAWVTARLLAAAVRDAARGALGRPPRYLAVHGAPGEAFFTDPGLAPRFERVAAESATWQNRVAARFLLRLPRYREGTMERIAAPILVCLAEHDVEVSAEFVKAKAAKARRADVRVYPAGHFDLYHGDTFEQAVADQSEFLRAHLAP</sequence>
<dbReference type="Proteomes" id="UP000075260">
    <property type="component" value="Unassembled WGS sequence"/>
</dbReference>
<dbReference type="InterPro" id="IPR029058">
    <property type="entry name" value="AB_hydrolase_fold"/>
</dbReference>
<proteinExistence type="predicted"/>
<dbReference type="Pfam" id="PF12146">
    <property type="entry name" value="Hydrolase_4"/>
    <property type="match status" value="1"/>
</dbReference>
<name>A0A150R014_SORCE</name>